<proteinExistence type="predicted"/>
<keyword evidence="3" id="KW-1185">Reference proteome</keyword>
<protein>
    <submittedName>
        <fullName evidence="2">Uncharacterized protein</fullName>
    </submittedName>
</protein>
<gene>
    <name evidence="2" type="ORF">KDA_13650</name>
</gene>
<reference evidence="3" key="1">
    <citation type="submission" date="2018-12" db="EMBL/GenBank/DDBJ databases">
        <title>Tengunoibacter tsumagoiensis gen. nov., sp. nov., Dictyobacter kobayashii sp. nov., D. alpinus sp. nov., and D. joshuensis sp. nov. and description of Dictyobacteraceae fam. nov. within the order Ktedonobacterales isolated from Tengu-no-mugimeshi.</title>
        <authorList>
            <person name="Wang C.M."/>
            <person name="Zheng Y."/>
            <person name="Sakai Y."/>
            <person name="Toyoda A."/>
            <person name="Minakuchi Y."/>
            <person name="Abe K."/>
            <person name="Yokota A."/>
            <person name="Yabe S."/>
        </authorList>
    </citation>
    <scope>NUCLEOTIDE SEQUENCE [LARGE SCALE GENOMIC DNA]</scope>
    <source>
        <strain evidence="3">Uno16</strain>
    </source>
</reference>
<organism evidence="2 3">
    <name type="scientific">Dictyobacter alpinus</name>
    <dbReference type="NCBI Taxonomy" id="2014873"/>
    <lineage>
        <taxon>Bacteria</taxon>
        <taxon>Bacillati</taxon>
        <taxon>Chloroflexota</taxon>
        <taxon>Ktedonobacteria</taxon>
        <taxon>Ktedonobacterales</taxon>
        <taxon>Dictyobacteraceae</taxon>
        <taxon>Dictyobacter</taxon>
    </lineage>
</organism>
<name>A0A402B3F2_9CHLR</name>
<dbReference type="AlphaFoldDB" id="A0A402B3F2"/>
<evidence type="ECO:0000313" key="2">
    <source>
        <dbReference type="EMBL" id="GCE25881.1"/>
    </source>
</evidence>
<dbReference type="Proteomes" id="UP000287171">
    <property type="component" value="Unassembled WGS sequence"/>
</dbReference>
<evidence type="ECO:0000313" key="3">
    <source>
        <dbReference type="Proteomes" id="UP000287171"/>
    </source>
</evidence>
<dbReference type="EMBL" id="BIFT01000001">
    <property type="protein sequence ID" value="GCE25881.1"/>
    <property type="molecule type" value="Genomic_DNA"/>
</dbReference>
<feature type="region of interest" description="Disordered" evidence="1">
    <location>
        <begin position="1"/>
        <end position="21"/>
    </location>
</feature>
<dbReference type="OrthoDB" id="9836234at2"/>
<sequence length="346" mass="38685">MSSSHSPQDKLILSKKKFNKRKHRLEERLQKAREAQQRSEERLRLAQERLQIKSARVQLLERRLLALQASRTRDSSAIDESDSAGSSVFDDEEEVVVAVELESSPEHDLLVQKHNERASRVMEEAHALARDAREIALVAEEAARVAVERAEYADLRLEQSSMGRHLEGEYERMQVEVERAQILATEMAQAADEAEHLLLTFVPEEDNTFVDVEVEDLAIATDIIDDEALETNSMFDEIDKDEDAFAAVASLILADAAADQAAESEALIEASSEHTQDIHELLKQAQHTLALVRQAVEEGTLSGQDAIRALCAAELEVTHTRALLKDVEEGLEEDQHATSERGPEAR</sequence>
<evidence type="ECO:0000256" key="1">
    <source>
        <dbReference type="SAM" id="MobiDB-lite"/>
    </source>
</evidence>
<dbReference type="RefSeq" id="WP_126626414.1">
    <property type="nucleotide sequence ID" value="NZ_BIFT01000001.1"/>
</dbReference>
<comment type="caution">
    <text evidence="2">The sequence shown here is derived from an EMBL/GenBank/DDBJ whole genome shotgun (WGS) entry which is preliminary data.</text>
</comment>
<accession>A0A402B3F2</accession>